<keyword evidence="5" id="KW-0862">Zinc</keyword>
<dbReference type="PROSITE" id="PS51194">
    <property type="entry name" value="HELICASE_CTER"/>
    <property type="match status" value="1"/>
</dbReference>
<dbReference type="Gene3D" id="3.40.50.300">
    <property type="entry name" value="P-loop containing nucleotide triphosphate hydrolases"/>
    <property type="match status" value="1"/>
</dbReference>
<evidence type="ECO:0000256" key="1">
    <source>
        <dbReference type="ARBA" id="ARBA00022515"/>
    </source>
</evidence>
<feature type="non-terminal residue" evidence="9">
    <location>
        <position position="264"/>
    </location>
</feature>
<organism evidence="9">
    <name type="scientific">marine sediment metagenome</name>
    <dbReference type="NCBI Taxonomy" id="412755"/>
    <lineage>
        <taxon>unclassified sequences</taxon>
        <taxon>metagenomes</taxon>
        <taxon>ecological metagenomes</taxon>
    </lineage>
</organism>
<dbReference type="CDD" id="cd18804">
    <property type="entry name" value="SF2_C_priA"/>
    <property type="match status" value="1"/>
</dbReference>
<keyword evidence="1" id="KW-0639">Primosome</keyword>
<keyword evidence="6" id="KW-0067">ATP-binding</keyword>
<keyword evidence="2" id="KW-0235">DNA replication</keyword>
<dbReference type="GO" id="GO:0006302">
    <property type="term" value="P:double-strand break repair"/>
    <property type="evidence" value="ECO:0007669"/>
    <property type="project" value="InterPro"/>
</dbReference>
<dbReference type="PANTHER" id="PTHR30580:SF0">
    <property type="entry name" value="PRIMOSOMAL PROTEIN N"/>
    <property type="match status" value="1"/>
</dbReference>
<keyword evidence="7" id="KW-0238">DNA-binding</keyword>
<dbReference type="GO" id="GO:0046872">
    <property type="term" value="F:metal ion binding"/>
    <property type="evidence" value="ECO:0007669"/>
    <property type="project" value="UniProtKB-KW"/>
</dbReference>
<dbReference type="SUPFAM" id="SSF52540">
    <property type="entry name" value="P-loop containing nucleoside triphosphate hydrolases"/>
    <property type="match status" value="1"/>
</dbReference>
<sequence>GSATPDVETYYHAQRGDYQLLELPERLTPHEGSALPQVEVVDLREELKAGNRSIFSRSLKLAIDKAVANKEQVILFVNRRGAATLIQCRNCGLVLLCRRCQVTLSYHSAEDALVCHQCNYRMAVPQFCPRCLSRRIKFLGIGTQKLEQEAGHLFHKARLLRWDSDATRGKHSHQEILDRFRSRDADILIGTQMVAKGLDLPQVTLVGVVNADTGLNLPDFRAGERTFQLLSQVVGRAGRGPLGGRAIIQTYYPEHYAIQAAVKH</sequence>
<keyword evidence="3" id="KW-0479">Metal-binding</keyword>
<dbReference type="InterPro" id="IPR005259">
    <property type="entry name" value="PriA"/>
</dbReference>
<dbReference type="GO" id="GO:0006270">
    <property type="term" value="P:DNA replication initiation"/>
    <property type="evidence" value="ECO:0007669"/>
    <property type="project" value="TreeGrafter"/>
</dbReference>
<keyword evidence="4" id="KW-0547">Nucleotide-binding</keyword>
<dbReference type="EMBL" id="BARV01025662">
    <property type="protein sequence ID" value="GAI45942.1"/>
    <property type="molecule type" value="Genomic_DNA"/>
</dbReference>
<dbReference type="GO" id="GO:0006310">
    <property type="term" value="P:DNA recombination"/>
    <property type="evidence" value="ECO:0007669"/>
    <property type="project" value="InterPro"/>
</dbReference>
<reference evidence="9" key="1">
    <citation type="journal article" date="2014" name="Front. Microbiol.">
        <title>High frequency of phylogenetically diverse reductive dehalogenase-homologous genes in deep subseafloor sedimentary metagenomes.</title>
        <authorList>
            <person name="Kawai M."/>
            <person name="Futagami T."/>
            <person name="Toyoda A."/>
            <person name="Takaki Y."/>
            <person name="Nishi S."/>
            <person name="Hori S."/>
            <person name="Arai W."/>
            <person name="Tsubouchi T."/>
            <person name="Morono Y."/>
            <person name="Uchiyama I."/>
            <person name="Ito T."/>
            <person name="Fujiyama A."/>
            <person name="Inagaki F."/>
            <person name="Takami H."/>
        </authorList>
    </citation>
    <scope>NUCLEOTIDE SEQUENCE</scope>
    <source>
        <strain evidence="9">Expedition CK06-06</strain>
    </source>
</reference>
<comment type="caution">
    <text evidence="9">The sequence shown here is derived from an EMBL/GenBank/DDBJ whole genome shotgun (WGS) entry which is preliminary data.</text>
</comment>
<dbReference type="GO" id="GO:1990077">
    <property type="term" value="C:primosome complex"/>
    <property type="evidence" value="ECO:0007669"/>
    <property type="project" value="UniProtKB-KW"/>
</dbReference>
<gene>
    <name evidence="9" type="ORF">S06H3_41607</name>
</gene>
<evidence type="ECO:0000256" key="5">
    <source>
        <dbReference type="ARBA" id="ARBA00022833"/>
    </source>
</evidence>
<dbReference type="GO" id="GO:0005524">
    <property type="term" value="F:ATP binding"/>
    <property type="evidence" value="ECO:0007669"/>
    <property type="project" value="UniProtKB-KW"/>
</dbReference>
<dbReference type="GO" id="GO:0006269">
    <property type="term" value="P:DNA replication, synthesis of primer"/>
    <property type="evidence" value="ECO:0007669"/>
    <property type="project" value="UniProtKB-KW"/>
</dbReference>
<dbReference type="InterPro" id="IPR027417">
    <property type="entry name" value="P-loop_NTPase"/>
</dbReference>
<dbReference type="InterPro" id="IPR001650">
    <property type="entry name" value="Helicase_C-like"/>
</dbReference>
<dbReference type="GO" id="GO:0043138">
    <property type="term" value="F:3'-5' DNA helicase activity"/>
    <property type="evidence" value="ECO:0007669"/>
    <property type="project" value="TreeGrafter"/>
</dbReference>
<evidence type="ECO:0000256" key="2">
    <source>
        <dbReference type="ARBA" id="ARBA00022705"/>
    </source>
</evidence>
<dbReference type="Pfam" id="PF18319">
    <property type="entry name" value="Zn_ribbon_PriA"/>
    <property type="match status" value="1"/>
</dbReference>
<dbReference type="NCBIfam" id="TIGR00595">
    <property type="entry name" value="priA"/>
    <property type="match status" value="1"/>
</dbReference>
<evidence type="ECO:0000313" key="9">
    <source>
        <dbReference type="EMBL" id="GAI45942.1"/>
    </source>
</evidence>
<dbReference type="GO" id="GO:0003677">
    <property type="term" value="F:DNA binding"/>
    <property type="evidence" value="ECO:0007669"/>
    <property type="project" value="UniProtKB-KW"/>
</dbReference>
<feature type="domain" description="Helicase C-terminal" evidence="8">
    <location>
        <begin position="108"/>
        <end position="264"/>
    </location>
</feature>
<dbReference type="SMART" id="SM00490">
    <property type="entry name" value="HELICc"/>
    <property type="match status" value="1"/>
</dbReference>
<evidence type="ECO:0000256" key="4">
    <source>
        <dbReference type="ARBA" id="ARBA00022741"/>
    </source>
</evidence>
<evidence type="ECO:0000256" key="3">
    <source>
        <dbReference type="ARBA" id="ARBA00022723"/>
    </source>
</evidence>
<dbReference type="Pfam" id="PF00271">
    <property type="entry name" value="Helicase_C"/>
    <property type="match status" value="1"/>
</dbReference>
<evidence type="ECO:0000256" key="6">
    <source>
        <dbReference type="ARBA" id="ARBA00022840"/>
    </source>
</evidence>
<dbReference type="PANTHER" id="PTHR30580">
    <property type="entry name" value="PRIMOSOMAL PROTEIN N"/>
    <property type="match status" value="1"/>
</dbReference>
<evidence type="ECO:0000259" key="8">
    <source>
        <dbReference type="PROSITE" id="PS51194"/>
    </source>
</evidence>
<accession>X1NPG7</accession>
<name>X1NPG7_9ZZZZ</name>
<dbReference type="AlphaFoldDB" id="X1NPG7"/>
<dbReference type="InterPro" id="IPR040498">
    <property type="entry name" value="PriA_CRR"/>
</dbReference>
<proteinExistence type="predicted"/>
<feature type="non-terminal residue" evidence="9">
    <location>
        <position position="1"/>
    </location>
</feature>
<protein>
    <recommendedName>
        <fullName evidence="8">Helicase C-terminal domain-containing protein</fullName>
    </recommendedName>
</protein>
<evidence type="ECO:0000256" key="7">
    <source>
        <dbReference type="ARBA" id="ARBA00023125"/>
    </source>
</evidence>